<comment type="pathway">
    <text evidence="1">Cofactor biosynthesis; thiamine diphosphate biosynthesis.</text>
</comment>
<accession>A0ABT9W3I3</accession>
<dbReference type="InterPro" id="IPR036188">
    <property type="entry name" value="FAD/NAD-bd_sf"/>
</dbReference>
<evidence type="ECO:0000256" key="2">
    <source>
        <dbReference type="ARBA" id="ARBA00022977"/>
    </source>
</evidence>
<keyword evidence="2" id="KW-0784">Thiamine biosynthesis</keyword>
<evidence type="ECO:0000256" key="5">
    <source>
        <dbReference type="ARBA" id="ARBA00050018"/>
    </source>
</evidence>
<evidence type="ECO:0000256" key="1">
    <source>
        <dbReference type="ARBA" id="ARBA00004948"/>
    </source>
</evidence>
<comment type="caution">
    <text evidence="7">The sequence shown here is derived from an EMBL/GenBank/DDBJ whole genome shotgun (WGS) entry which is preliminary data.</text>
</comment>
<comment type="catalytic activity">
    <reaction evidence="4">
        <text>glycine + O2 + H2O = glyoxylate + H2O2 + NH4(+)</text>
        <dbReference type="Rhea" id="RHEA:11532"/>
        <dbReference type="ChEBI" id="CHEBI:15377"/>
        <dbReference type="ChEBI" id="CHEBI:15379"/>
        <dbReference type="ChEBI" id="CHEBI:16240"/>
        <dbReference type="ChEBI" id="CHEBI:28938"/>
        <dbReference type="ChEBI" id="CHEBI:36655"/>
        <dbReference type="ChEBI" id="CHEBI:57305"/>
        <dbReference type="EC" id="1.4.3.19"/>
    </reaction>
</comment>
<sequence>MNTQKKQVPIAVLGGGVIGLAIAFELAKRKHKVTVIEKGLCGGQATGAAAGMLAPYSEIGEDPDDFFSMCHESLLLYPEWQADVKEVSELDFEYNTSGSLHAVFHEADELALETRLQWQKGWQVQSEIVKGQALRHLEPHLTDDVIAAMYYPGEHHVYSPDYVVALKEACLRLGVGIIENAGAVSFADIRQDGVAIATEQQGNIDADTCIVATGAWTSEYEEALQIRLPIYPIRGQICAFEQGMEEVKHMVFSSQGYVLSKRNGSIVCGASEDVAGFDTSVTDKGINRLLKWSHKLFPFTEIMEPFHKWAGLRPATQDGYPLIGRLGHCPSIIVSSGHYRNGILLSPRNARLVADIYENKPAGLDMNLFNPVRFS</sequence>
<organism evidence="7 8">
    <name type="scientific">Caldalkalibacillus horti</name>
    <dbReference type="NCBI Taxonomy" id="77523"/>
    <lineage>
        <taxon>Bacteria</taxon>
        <taxon>Bacillati</taxon>
        <taxon>Bacillota</taxon>
        <taxon>Bacilli</taxon>
        <taxon>Bacillales</taxon>
        <taxon>Bacillaceae</taxon>
        <taxon>Caldalkalibacillus</taxon>
    </lineage>
</organism>
<keyword evidence="8" id="KW-1185">Reference proteome</keyword>
<name>A0ABT9W3I3_9BACI</name>
<dbReference type="Gene3D" id="3.50.50.60">
    <property type="entry name" value="FAD/NAD(P)-binding domain"/>
    <property type="match status" value="1"/>
</dbReference>
<gene>
    <name evidence="7" type="ORF">J2S11_003740</name>
</gene>
<dbReference type="SUPFAM" id="SSF54373">
    <property type="entry name" value="FAD-linked reductases, C-terminal domain"/>
    <property type="match status" value="1"/>
</dbReference>
<evidence type="ECO:0000256" key="3">
    <source>
        <dbReference type="ARBA" id="ARBA00023002"/>
    </source>
</evidence>
<dbReference type="Proteomes" id="UP001235840">
    <property type="component" value="Unassembled WGS sequence"/>
</dbReference>
<dbReference type="PANTHER" id="PTHR13847">
    <property type="entry name" value="SARCOSINE DEHYDROGENASE-RELATED"/>
    <property type="match status" value="1"/>
</dbReference>
<dbReference type="EMBL" id="JAUSTY010000020">
    <property type="protein sequence ID" value="MDQ0167811.1"/>
    <property type="molecule type" value="Genomic_DNA"/>
</dbReference>
<dbReference type="NCBIfam" id="TIGR02352">
    <property type="entry name" value="thiamin_ThiO"/>
    <property type="match status" value="1"/>
</dbReference>
<evidence type="ECO:0000313" key="8">
    <source>
        <dbReference type="Proteomes" id="UP001235840"/>
    </source>
</evidence>
<dbReference type="Pfam" id="PF01266">
    <property type="entry name" value="DAO"/>
    <property type="match status" value="1"/>
</dbReference>
<dbReference type="Gene3D" id="3.30.9.10">
    <property type="entry name" value="D-Amino Acid Oxidase, subunit A, domain 2"/>
    <property type="match status" value="1"/>
</dbReference>
<evidence type="ECO:0000313" key="7">
    <source>
        <dbReference type="EMBL" id="MDQ0167811.1"/>
    </source>
</evidence>
<proteinExistence type="predicted"/>
<dbReference type="EC" id="1.4.3.19" evidence="5"/>
<protein>
    <recommendedName>
        <fullName evidence="5">glycine oxidase</fullName>
        <ecNumber evidence="5">1.4.3.19</ecNumber>
    </recommendedName>
</protein>
<evidence type="ECO:0000259" key="6">
    <source>
        <dbReference type="Pfam" id="PF01266"/>
    </source>
</evidence>
<dbReference type="RefSeq" id="WP_307397031.1">
    <property type="nucleotide sequence ID" value="NZ_BAAADK010000049.1"/>
</dbReference>
<evidence type="ECO:0000256" key="4">
    <source>
        <dbReference type="ARBA" id="ARBA00049872"/>
    </source>
</evidence>
<dbReference type="PANTHER" id="PTHR13847:SF289">
    <property type="entry name" value="GLYCINE OXIDASE"/>
    <property type="match status" value="1"/>
</dbReference>
<feature type="domain" description="FAD dependent oxidoreductase" evidence="6">
    <location>
        <begin position="10"/>
        <end position="355"/>
    </location>
</feature>
<dbReference type="SUPFAM" id="SSF51905">
    <property type="entry name" value="FAD/NAD(P)-binding domain"/>
    <property type="match status" value="1"/>
</dbReference>
<keyword evidence="3 7" id="KW-0560">Oxidoreductase</keyword>
<reference evidence="7 8" key="1">
    <citation type="submission" date="2023-07" db="EMBL/GenBank/DDBJ databases">
        <title>Genomic Encyclopedia of Type Strains, Phase IV (KMG-IV): sequencing the most valuable type-strain genomes for metagenomic binning, comparative biology and taxonomic classification.</title>
        <authorList>
            <person name="Goeker M."/>
        </authorList>
    </citation>
    <scope>NUCLEOTIDE SEQUENCE [LARGE SCALE GENOMIC DNA]</scope>
    <source>
        <strain evidence="7 8">DSM 12751</strain>
    </source>
</reference>
<dbReference type="InterPro" id="IPR012727">
    <property type="entry name" value="Gly_oxidase_ThiO"/>
</dbReference>
<dbReference type="GO" id="GO:0043799">
    <property type="term" value="F:glycine oxidase activity"/>
    <property type="evidence" value="ECO:0007669"/>
    <property type="project" value="UniProtKB-EC"/>
</dbReference>
<dbReference type="InterPro" id="IPR006076">
    <property type="entry name" value="FAD-dep_OxRdtase"/>
</dbReference>